<evidence type="ECO:0000256" key="4">
    <source>
        <dbReference type="ARBA" id="ARBA00022795"/>
    </source>
</evidence>
<organism evidence="8 9">
    <name type="scientific">Desulfosporosinus acididurans</name>
    <dbReference type="NCBI Taxonomy" id="476652"/>
    <lineage>
        <taxon>Bacteria</taxon>
        <taxon>Bacillati</taxon>
        <taxon>Bacillota</taxon>
        <taxon>Clostridia</taxon>
        <taxon>Eubacteriales</taxon>
        <taxon>Desulfitobacteriaceae</taxon>
        <taxon>Desulfosporosinus</taxon>
    </lineage>
</organism>
<dbReference type="InterPro" id="IPR031316">
    <property type="entry name" value="FlgM_C"/>
</dbReference>
<evidence type="ECO:0000256" key="3">
    <source>
        <dbReference type="ARBA" id="ARBA00022491"/>
    </source>
</evidence>
<comment type="caution">
    <text evidence="8">The sequence shown here is derived from an EMBL/GenBank/DDBJ whole genome shotgun (WGS) entry which is preliminary data.</text>
</comment>
<gene>
    <name evidence="8" type="ORF">DEAC_c19230</name>
</gene>
<name>A0A0J1FRE6_9FIRM</name>
<reference evidence="8 9" key="1">
    <citation type="submission" date="2015-06" db="EMBL/GenBank/DDBJ databases">
        <title>Draft genome of the moderately acidophilic sulfate reducer Candidatus Desulfosporosinus acididurans strain M1.</title>
        <authorList>
            <person name="Poehlein A."/>
            <person name="Petzsch P."/>
            <person name="Johnson B.D."/>
            <person name="Schloemann M."/>
            <person name="Daniel R."/>
            <person name="Muehling M."/>
        </authorList>
    </citation>
    <scope>NUCLEOTIDE SEQUENCE [LARGE SCALE GENOMIC DNA]</scope>
    <source>
        <strain evidence="8 9">M1</strain>
    </source>
</reference>
<feature type="domain" description="Anti-sigma-28 factor FlgM C-terminal" evidence="7">
    <location>
        <begin position="59"/>
        <end position="112"/>
    </location>
</feature>
<dbReference type="Proteomes" id="UP000036356">
    <property type="component" value="Unassembled WGS sequence"/>
</dbReference>
<evidence type="ECO:0000259" key="7">
    <source>
        <dbReference type="Pfam" id="PF04316"/>
    </source>
</evidence>
<proteinExistence type="inferred from homology"/>
<dbReference type="EMBL" id="LDZY01000006">
    <property type="protein sequence ID" value="KLU65887.1"/>
    <property type="molecule type" value="Genomic_DNA"/>
</dbReference>
<dbReference type="AlphaFoldDB" id="A0A0J1FRE6"/>
<comment type="similarity">
    <text evidence="1">Belongs to the FlgM family.</text>
</comment>
<keyword evidence="6" id="KW-0804">Transcription</keyword>
<evidence type="ECO:0000313" key="8">
    <source>
        <dbReference type="EMBL" id="KLU65887.1"/>
    </source>
</evidence>
<keyword evidence="4" id="KW-1005">Bacterial flagellum biogenesis</keyword>
<dbReference type="PATRIC" id="fig|476652.3.peg.1990"/>
<dbReference type="NCBIfam" id="TIGR03824">
    <property type="entry name" value="FlgM_jcvi"/>
    <property type="match status" value="1"/>
</dbReference>
<dbReference type="InterPro" id="IPR035890">
    <property type="entry name" value="Anti-sigma-28_factor_FlgM_sf"/>
</dbReference>
<keyword evidence="5" id="KW-0805">Transcription regulation</keyword>
<dbReference type="SUPFAM" id="SSF101498">
    <property type="entry name" value="Anti-sigma factor FlgM"/>
    <property type="match status" value="1"/>
</dbReference>
<accession>A0A0J1FRE6</accession>
<protein>
    <recommendedName>
        <fullName evidence="2">Negative regulator of flagellin synthesis</fullName>
    </recommendedName>
</protein>
<dbReference type="Pfam" id="PF04316">
    <property type="entry name" value="FlgM"/>
    <property type="match status" value="1"/>
</dbReference>
<dbReference type="STRING" id="476652.DEAC_c19230"/>
<evidence type="ECO:0000313" key="9">
    <source>
        <dbReference type="Proteomes" id="UP000036356"/>
    </source>
</evidence>
<keyword evidence="9" id="KW-1185">Reference proteome</keyword>
<evidence type="ECO:0000256" key="6">
    <source>
        <dbReference type="ARBA" id="ARBA00023163"/>
    </source>
</evidence>
<keyword evidence="3" id="KW-0678">Repressor</keyword>
<sequence length="116" mass="13165">MEKVFLKFCLVFFDKQSKTMYLGVNEMKVDPTFMSLVSCTQAANRLKPAAKNRSTSETDNVAVSDKVQTFQTLLQKAKEVSDVREDRVQTLSKQIERGEFKVDAQKIAAKLLPPNF</sequence>
<dbReference type="InterPro" id="IPR007412">
    <property type="entry name" value="FlgM"/>
</dbReference>
<evidence type="ECO:0000256" key="1">
    <source>
        <dbReference type="ARBA" id="ARBA00005322"/>
    </source>
</evidence>
<dbReference type="GO" id="GO:0044781">
    <property type="term" value="P:bacterial-type flagellum organization"/>
    <property type="evidence" value="ECO:0007669"/>
    <property type="project" value="UniProtKB-KW"/>
</dbReference>
<dbReference type="GO" id="GO:0045892">
    <property type="term" value="P:negative regulation of DNA-templated transcription"/>
    <property type="evidence" value="ECO:0007669"/>
    <property type="project" value="InterPro"/>
</dbReference>
<evidence type="ECO:0000256" key="5">
    <source>
        <dbReference type="ARBA" id="ARBA00023015"/>
    </source>
</evidence>
<evidence type="ECO:0000256" key="2">
    <source>
        <dbReference type="ARBA" id="ARBA00017823"/>
    </source>
</evidence>